<organism evidence="2 3">
    <name type="scientific">Cladorrhinum samala</name>
    <dbReference type="NCBI Taxonomy" id="585594"/>
    <lineage>
        <taxon>Eukaryota</taxon>
        <taxon>Fungi</taxon>
        <taxon>Dikarya</taxon>
        <taxon>Ascomycota</taxon>
        <taxon>Pezizomycotina</taxon>
        <taxon>Sordariomycetes</taxon>
        <taxon>Sordariomycetidae</taxon>
        <taxon>Sordariales</taxon>
        <taxon>Podosporaceae</taxon>
        <taxon>Cladorrhinum</taxon>
    </lineage>
</organism>
<evidence type="ECO:0000313" key="3">
    <source>
        <dbReference type="Proteomes" id="UP001321749"/>
    </source>
</evidence>
<reference evidence="2" key="2">
    <citation type="submission" date="2023-06" db="EMBL/GenBank/DDBJ databases">
        <authorList>
            <consortium name="Lawrence Berkeley National Laboratory"/>
            <person name="Mondo S.J."/>
            <person name="Hensen N."/>
            <person name="Bonometti L."/>
            <person name="Westerberg I."/>
            <person name="Brannstrom I.O."/>
            <person name="Guillou S."/>
            <person name="Cros-Aarteil S."/>
            <person name="Calhoun S."/>
            <person name="Haridas S."/>
            <person name="Kuo A."/>
            <person name="Pangilinan J."/>
            <person name="Riley R."/>
            <person name="Labutti K."/>
            <person name="Andreopoulos B."/>
            <person name="Lipzen A."/>
            <person name="Chen C."/>
            <person name="Yanf M."/>
            <person name="Daum C."/>
            <person name="Ng V."/>
            <person name="Clum A."/>
            <person name="Steindorff A."/>
            <person name="Ohm R."/>
            <person name="Martin F."/>
            <person name="Silar P."/>
            <person name="Natvig D."/>
            <person name="Lalanne C."/>
            <person name="Gautier V."/>
            <person name="Ament-Velasquez S.L."/>
            <person name="Kruys A."/>
            <person name="Hutchinson M.I."/>
            <person name="Powell A.J."/>
            <person name="Barry K."/>
            <person name="Miller A.N."/>
            <person name="Grigoriev I.V."/>
            <person name="Debuchy R."/>
            <person name="Gladieux P."/>
            <person name="Thoren M.H."/>
            <person name="Johannesson H."/>
        </authorList>
    </citation>
    <scope>NUCLEOTIDE SEQUENCE</scope>
    <source>
        <strain evidence="2">PSN324</strain>
    </source>
</reference>
<evidence type="ECO:0000313" key="2">
    <source>
        <dbReference type="EMBL" id="KAK4465042.1"/>
    </source>
</evidence>
<evidence type="ECO:0000256" key="1">
    <source>
        <dbReference type="SAM" id="SignalP"/>
    </source>
</evidence>
<feature type="signal peptide" evidence="1">
    <location>
        <begin position="1"/>
        <end position="19"/>
    </location>
</feature>
<proteinExistence type="predicted"/>
<feature type="chain" id="PRO_5043866337" evidence="1">
    <location>
        <begin position="20"/>
        <end position="125"/>
    </location>
</feature>
<comment type="caution">
    <text evidence="2">The sequence shown here is derived from an EMBL/GenBank/DDBJ whole genome shotgun (WGS) entry which is preliminary data.</text>
</comment>
<accession>A0AAV9HWI9</accession>
<dbReference type="Proteomes" id="UP001321749">
    <property type="component" value="Unassembled WGS sequence"/>
</dbReference>
<keyword evidence="3" id="KW-1185">Reference proteome</keyword>
<reference evidence="2" key="1">
    <citation type="journal article" date="2023" name="Mol. Phylogenet. Evol.">
        <title>Genome-scale phylogeny and comparative genomics of the fungal order Sordariales.</title>
        <authorList>
            <person name="Hensen N."/>
            <person name="Bonometti L."/>
            <person name="Westerberg I."/>
            <person name="Brannstrom I.O."/>
            <person name="Guillou S."/>
            <person name="Cros-Aarteil S."/>
            <person name="Calhoun S."/>
            <person name="Haridas S."/>
            <person name="Kuo A."/>
            <person name="Mondo S."/>
            <person name="Pangilinan J."/>
            <person name="Riley R."/>
            <person name="LaButti K."/>
            <person name="Andreopoulos B."/>
            <person name="Lipzen A."/>
            <person name="Chen C."/>
            <person name="Yan M."/>
            <person name="Daum C."/>
            <person name="Ng V."/>
            <person name="Clum A."/>
            <person name="Steindorff A."/>
            <person name="Ohm R.A."/>
            <person name="Martin F."/>
            <person name="Silar P."/>
            <person name="Natvig D.O."/>
            <person name="Lalanne C."/>
            <person name="Gautier V."/>
            <person name="Ament-Velasquez S.L."/>
            <person name="Kruys A."/>
            <person name="Hutchinson M.I."/>
            <person name="Powell A.J."/>
            <person name="Barry K."/>
            <person name="Miller A.N."/>
            <person name="Grigoriev I.V."/>
            <person name="Debuchy R."/>
            <person name="Gladieux P."/>
            <person name="Hiltunen Thoren M."/>
            <person name="Johannesson H."/>
        </authorList>
    </citation>
    <scope>NUCLEOTIDE SEQUENCE</scope>
    <source>
        <strain evidence="2">PSN324</strain>
    </source>
</reference>
<name>A0AAV9HWI9_9PEZI</name>
<dbReference type="AlphaFoldDB" id="A0AAV9HWI9"/>
<protein>
    <submittedName>
        <fullName evidence="2">Uncharacterized protein</fullName>
    </submittedName>
</protein>
<dbReference type="EMBL" id="MU864943">
    <property type="protein sequence ID" value="KAK4465042.1"/>
    <property type="molecule type" value="Genomic_DNA"/>
</dbReference>
<gene>
    <name evidence="2" type="ORF">QBC42DRAFT_316378</name>
</gene>
<keyword evidence="1" id="KW-0732">Signal</keyword>
<sequence>MKTSLLISIAFPLLSWAAATPNPGADSLESLSKRADKWCRLHDSVDPPGNCRTCASTHCKSIKTIQRSDNFGVKCYMMGDKANNNQRWDWVPGWGCYVSASITNPTCEDGLKCCNTHCNGLGGPP</sequence>